<dbReference type="Pfam" id="PF18146">
    <property type="entry name" value="CinA_KH"/>
    <property type="match status" value="1"/>
</dbReference>
<dbReference type="PANTHER" id="PTHR13939:SF0">
    <property type="entry name" value="NMN AMIDOHYDROLASE-LIKE PROTEIN YFAY"/>
    <property type="match status" value="1"/>
</dbReference>
<dbReference type="RefSeq" id="WP_377789021.1">
    <property type="nucleotide sequence ID" value="NZ_JBHLYQ010000045.1"/>
</dbReference>
<dbReference type="Gene3D" id="3.40.980.10">
    <property type="entry name" value="MoaB/Mog-like domain"/>
    <property type="match status" value="1"/>
</dbReference>
<protein>
    <recommendedName>
        <fullName evidence="1">CinA-like protein</fullName>
    </recommendedName>
</protein>
<name>A0ABV6C218_9ACTN</name>
<feature type="domain" description="MoaB/Mog" evidence="2">
    <location>
        <begin position="4"/>
        <end position="171"/>
    </location>
</feature>
<proteinExistence type="inferred from homology"/>
<dbReference type="InterPro" id="IPR008136">
    <property type="entry name" value="CinA_C"/>
</dbReference>
<dbReference type="InterPro" id="IPR001453">
    <property type="entry name" value="MoaB/Mog_dom"/>
</dbReference>
<dbReference type="Pfam" id="PF02464">
    <property type="entry name" value="CinA"/>
    <property type="match status" value="1"/>
</dbReference>
<dbReference type="InterPro" id="IPR008135">
    <property type="entry name" value="Competence-induced_CinA"/>
</dbReference>
<dbReference type="Proteomes" id="UP001589788">
    <property type="component" value="Unassembled WGS sequence"/>
</dbReference>
<dbReference type="PIRSF" id="PIRSF006728">
    <property type="entry name" value="CinA"/>
    <property type="match status" value="1"/>
</dbReference>
<dbReference type="InterPro" id="IPR036425">
    <property type="entry name" value="MoaB/Mog-like_dom_sf"/>
</dbReference>
<gene>
    <name evidence="3" type="ORF">ACFFRE_06200</name>
</gene>
<dbReference type="InterPro" id="IPR041424">
    <property type="entry name" value="CinA_KH"/>
</dbReference>
<dbReference type="Pfam" id="PF00994">
    <property type="entry name" value="MoCF_biosynth"/>
    <property type="match status" value="1"/>
</dbReference>
<dbReference type="EMBL" id="JBHLYQ010000045">
    <property type="protein sequence ID" value="MFC0081735.1"/>
    <property type="molecule type" value="Genomic_DNA"/>
</dbReference>
<dbReference type="NCBIfam" id="TIGR00177">
    <property type="entry name" value="molyb_syn"/>
    <property type="match status" value="1"/>
</dbReference>
<dbReference type="HAMAP" id="MF_00226_B">
    <property type="entry name" value="CinA_B"/>
    <property type="match status" value="1"/>
</dbReference>
<organism evidence="3 4">
    <name type="scientific">Aciditerrimonas ferrireducens</name>
    <dbReference type="NCBI Taxonomy" id="667306"/>
    <lineage>
        <taxon>Bacteria</taxon>
        <taxon>Bacillati</taxon>
        <taxon>Actinomycetota</taxon>
        <taxon>Acidimicrobiia</taxon>
        <taxon>Acidimicrobiales</taxon>
        <taxon>Acidimicrobiaceae</taxon>
        <taxon>Aciditerrimonas</taxon>
    </lineage>
</organism>
<dbReference type="Gene3D" id="3.90.950.20">
    <property type="entry name" value="CinA-like"/>
    <property type="match status" value="1"/>
</dbReference>
<reference evidence="3 4" key="1">
    <citation type="submission" date="2024-09" db="EMBL/GenBank/DDBJ databases">
        <authorList>
            <person name="Sun Q."/>
            <person name="Mori K."/>
        </authorList>
    </citation>
    <scope>NUCLEOTIDE SEQUENCE [LARGE SCALE GENOMIC DNA]</scope>
    <source>
        <strain evidence="3 4">JCM 15389</strain>
    </source>
</reference>
<comment type="caution">
    <text evidence="3">The sequence shown here is derived from an EMBL/GenBank/DDBJ whole genome shotgun (WGS) entry which is preliminary data.</text>
</comment>
<accession>A0ABV6C218</accession>
<evidence type="ECO:0000256" key="1">
    <source>
        <dbReference type="HAMAP-Rule" id="MF_00226"/>
    </source>
</evidence>
<evidence type="ECO:0000313" key="3">
    <source>
        <dbReference type="EMBL" id="MFC0081735.1"/>
    </source>
</evidence>
<dbReference type="SUPFAM" id="SSF142433">
    <property type="entry name" value="CinA-like"/>
    <property type="match status" value="1"/>
</dbReference>
<evidence type="ECO:0000313" key="4">
    <source>
        <dbReference type="Proteomes" id="UP001589788"/>
    </source>
</evidence>
<dbReference type="NCBIfam" id="TIGR00200">
    <property type="entry name" value="cinA_nterm"/>
    <property type="match status" value="1"/>
</dbReference>
<dbReference type="SUPFAM" id="SSF53218">
    <property type="entry name" value="Molybdenum cofactor biosynthesis proteins"/>
    <property type="match status" value="1"/>
</dbReference>
<dbReference type="NCBIfam" id="TIGR00199">
    <property type="entry name" value="PncC_domain"/>
    <property type="match status" value="1"/>
</dbReference>
<dbReference type="SMART" id="SM00852">
    <property type="entry name" value="MoCF_biosynth"/>
    <property type="match status" value="1"/>
</dbReference>
<dbReference type="InterPro" id="IPR036653">
    <property type="entry name" value="CinA-like_C"/>
</dbReference>
<dbReference type="InterPro" id="IPR050101">
    <property type="entry name" value="CinA"/>
</dbReference>
<sequence>MRVEVLAVGTELLLGQIANTNGAWLGEQLALVGVDSHFQQVVGDNQGRIVLALRTALARGDGVVVTGGLGPTHDDITREAIAEVMGAELRFDPEVWARIEAIFAARGRALPESNRRQAMVPEGARVIEQRLGTAPGLICPVGLKVVYALPGVPYELQEMFERAVVPDLRERLAAEGFHGVIRSRVLRTWGISESALAERVAPRIEALDAAGNPTIAFQASGIEGIKVRVTAKAASDAEALALLDQEEAALRDLLGDAVFGLDGCTMEQAVAEELGRRGLCLGLAESVTGGLVASRLVAVPGASQWFRGSLVTYATETKVRLLGVPPGPVVSAEAAEAMAVGARRALGADVGLALTGVAGPEGAEDQPPGTVFVGLALPDGQTSATRLRLPGDRDRVRQLSVISALDYLRRRLRQDRVGSSA</sequence>
<keyword evidence="4" id="KW-1185">Reference proteome</keyword>
<comment type="similarity">
    <text evidence="1">Belongs to the CinA family.</text>
</comment>
<dbReference type="CDD" id="cd00885">
    <property type="entry name" value="cinA"/>
    <property type="match status" value="1"/>
</dbReference>
<dbReference type="NCBIfam" id="NF001813">
    <property type="entry name" value="PRK00549.1"/>
    <property type="match status" value="1"/>
</dbReference>
<dbReference type="Gene3D" id="3.30.70.2860">
    <property type="match status" value="1"/>
</dbReference>
<evidence type="ECO:0000259" key="2">
    <source>
        <dbReference type="SMART" id="SM00852"/>
    </source>
</evidence>
<dbReference type="PANTHER" id="PTHR13939">
    <property type="entry name" value="NICOTINAMIDE-NUCLEOTIDE AMIDOHYDROLASE PNCC"/>
    <property type="match status" value="1"/>
</dbReference>